<dbReference type="PANTHER" id="PTHR30136">
    <property type="entry name" value="HELIX-TURN-HELIX TRANSCRIPTIONAL REGULATOR, ICLR FAMILY"/>
    <property type="match status" value="1"/>
</dbReference>
<dbReference type="OrthoDB" id="8593745at2"/>
<reference evidence="2 3" key="1">
    <citation type="journal article" date="2019" name="Front. Microbiol.">
        <title>Genomes of Neutrophilic Sulfur-Oxidizing Chemolithoautotrophs Representing 9 Proteobacterial Species From 8 Genera.</title>
        <authorList>
            <person name="Watanabe T."/>
            <person name="Kojima H."/>
            <person name="Umezawa K."/>
            <person name="Hori C."/>
            <person name="Takasuka T.E."/>
            <person name="Kato Y."/>
            <person name="Fukui M."/>
        </authorList>
    </citation>
    <scope>NUCLEOTIDE SEQUENCE [LARGE SCALE GENOMIC DNA]</scope>
    <source>
        <strain evidence="2 3">TTN</strain>
    </source>
</reference>
<gene>
    <name evidence="2" type="ORF">SFMTTN_2052</name>
</gene>
<dbReference type="RefSeq" id="WP_124705026.1">
    <property type="nucleotide sequence ID" value="NZ_BGOW01000017.1"/>
</dbReference>
<dbReference type="Gene3D" id="1.10.10.10">
    <property type="entry name" value="Winged helix-like DNA-binding domain superfamily/Winged helix DNA-binding domain"/>
    <property type="match status" value="1"/>
</dbReference>
<dbReference type="Pfam" id="PF09339">
    <property type="entry name" value="HTH_IclR"/>
    <property type="match status" value="1"/>
</dbReference>
<evidence type="ECO:0000313" key="3">
    <source>
        <dbReference type="Proteomes" id="UP000286806"/>
    </source>
</evidence>
<organism evidence="2 3">
    <name type="scientific">Sulfuriferula multivorans</name>
    <dbReference type="NCBI Taxonomy" id="1559896"/>
    <lineage>
        <taxon>Bacteria</taxon>
        <taxon>Pseudomonadati</taxon>
        <taxon>Pseudomonadota</taxon>
        <taxon>Betaproteobacteria</taxon>
        <taxon>Nitrosomonadales</taxon>
        <taxon>Sulfuricellaceae</taxon>
        <taxon>Sulfuriferula</taxon>
    </lineage>
</organism>
<dbReference type="InterPro" id="IPR036388">
    <property type="entry name" value="WH-like_DNA-bd_sf"/>
</dbReference>
<accession>A0A401JF30</accession>
<dbReference type="Proteomes" id="UP000286806">
    <property type="component" value="Unassembled WGS sequence"/>
</dbReference>
<dbReference type="AlphaFoldDB" id="A0A401JF30"/>
<feature type="domain" description="HTH iclR-type" evidence="1">
    <location>
        <begin position="8"/>
        <end position="71"/>
    </location>
</feature>
<name>A0A401JF30_9PROT</name>
<proteinExistence type="predicted"/>
<evidence type="ECO:0000259" key="1">
    <source>
        <dbReference type="PROSITE" id="PS51077"/>
    </source>
</evidence>
<evidence type="ECO:0000313" key="2">
    <source>
        <dbReference type="EMBL" id="GBL46239.1"/>
    </source>
</evidence>
<dbReference type="GO" id="GO:0003677">
    <property type="term" value="F:DNA binding"/>
    <property type="evidence" value="ECO:0007669"/>
    <property type="project" value="InterPro"/>
</dbReference>
<protein>
    <submittedName>
        <fullName evidence="2">Transcriptional regulator, IclR family</fullName>
    </submittedName>
</protein>
<dbReference type="PANTHER" id="PTHR30136:SF35">
    <property type="entry name" value="HTH-TYPE TRANSCRIPTIONAL REGULATOR RV1719"/>
    <property type="match status" value="1"/>
</dbReference>
<dbReference type="InterPro" id="IPR036390">
    <property type="entry name" value="WH_DNA-bd_sf"/>
</dbReference>
<dbReference type="PROSITE" id="PS51077">
    <property type="entry name" value="HTH_ICLR"/>
    <property type="match status" value="1"/>
</dbReference>
<dbReference type="InterPro" id="IPR050707">
    <property type="entry name" value="HTH_MetabolicPath_Reg"/>
</dbReference>
<comment type="caution">
    <text evidence="2">The sequence shown here is derived from an EMBL/GenBank/DDBJ whole genome shotgun (WGS) entry which is preliminary data.</text>
</comment>
<dbReference type="InterPro" id="IPR005471">
    <property type="entry name" value="Tscrpt_reg_IclR_N"/>
</dbReference>
<dbReference type="GO" id="GO:0003700">
    <property type="term" value="F:DNA-binding transcription factor activity"/>
    <property type="evidence" value="ECO:0007669"/>
    <property type="project" value="TreeGrafter"/>
</dbReference>
<dbReference type="EMBL" id="BGOW01000017">
    <property type="protein sequence ID" value="GBL46239.1"/>
    <property type="molecule type" value="Genomic_DNA"/>
</dbReference>
<sequence length="103" mass="11680">MSEPKYSVGAAVKVLKVMDCLFGHEADGLANKDIAERARISPSDVTRYMSTLEEFGYAERIPVTGRWRISPRLGQKAMQVLANMDSTHRRIDETKNRLTREPN</sequence>
<dbReference type="SUPFAM" id="SSF46785">
    <property type="entry name" value="Winged helix' DNA-binding domain"/>
    <property type="match status" value="1"/>
</dbReference>
<keyword evidence="3" id="KW-1185">Reference proteome</keyword>
<dbReference type="GO" id="GO:0045892">
    <property type="term" value="P:negative regulation of DNA-templated transcription"/>
    <property type="evidence" value="ECO:0007669"/>
    <property type="project" value="TreeGrafter"/>
</dbReference>